<dbReference type="PANTHER" id="PTHR18839:SF0">
    <property type="entry name" value="MITOTIC INTERACTOR AND SUBSTRATE OF PLK1 ISOFORM X1-RELATED"/>
    <property type="match status" value="1"/>
</dbReference>
<feature type="compositionally biased region" description="Basic and acidic residues" evidence="1">
    <location>
        <begin position="393"/>
        <end position="409"/>
    </location>
</feature>
<proteinExistence type="predicted"/>
<evidence type="ECO:0000256" key="1">
    <source>
        <dbReference type="SAM" id="MobiDB-lite"/>
    </source>
</evidence>
<feature type="compositionally biased region" description="Polar residues" evidence="1">
    <location>
        <begin position="167"/>
        <end position="178"/>
    </location>
</feature>
<dbReference type="EMBL" id="JAYKXH010000010">
    <property type="protein sequence ID" value="KAK7154874.1"/>
    <property type="molecule type" value="Genomic_DNA"/>
</dbReference>
<gene>
    <name evidence="2" type="ORF">R3I93_009731</name>
</gene>
<feature type="region of interest" description="Disordered" evidence="1">
    <location>
        <begin position="1"/>
        <end position="21"/>
    </location>
</feature>
<feature type="compositionally biased region" description="Basic and acidic residues" evidence="1">
    <location>
        <begin position="43"/>
        <end position="75"/>
    </location>
</feature>
<feature type="compositionally biased region" description="Polar residues" evidence="1">
    <location>
        <begin position="1"/>
        <end position="12"/>
    </location>
</feature>
<evidence type="ECO:0008006" key="4">
    <source>
        <dbReference type="Google" id="ProtNLM"/>
    </source>
</evidence>
<evidence type="ECO:0000313" key="3">
    <source>
        <dbReference type="Proteomes" id="UP001364617"/>
    </source>
</evidence>
<dbReference type="AlphaFoldDB" id="A0AAN9CYL1"/>
<reference evidence="2 3" key="1">
    <citation type="submission" date="2024-02" db="EMBL/GenBank/DDBJ databases">
        <title>Chromosome-level genome assembly of the Eurasian Minnow (Phoxinus phoxinus).</title>
        <authorList>
            <person name="Oriowo T.O."/>
            <person name="Martin S."/>
            <person name="Stange M."/>
            <person name="Chrysostomakis Y."/>
            <person name="Brown T."/>
            <person name="Winkler S."/>
            <person name="Kukowka S."/>
            <person name="Myers E.W."/>
            <person name="Bohne A."/>
        </authorList>
    </citation>
    <scope>NUCLEOTIDE SEQUENCE [LARGE SCALE GENOMIC DNA]</scope>
    <source>
        <strain evidence="2">ZFMK-TIS-60720</strain>
        <tissue evidence="2">Whole Organism</tissue>
    </source>
</reference>
<name>A0AAN9CYL1_9TELE</name>
<feature type="compositionally biased region" description="Basic and acidic residues" evidence="1">
    <location>
        <begin position="368"/>
        <end position="383"/>
    </location>
</feature>
<feature type="region of interest" description="Disordered" evidence="1">
    <location>
        <begin position="230"/>
        <end position="471"/>
    </location>
</feature>
<keyword evidence="3" id="KW-1185">Reference proteome</keyword>
<comment type="caution">
    <text evidence="2">The sequence shown here is derived from an EMBL/GenBank/DDBJ whole genome shotgun (WGS) entry which is preliminary data.</text>
</comment>
<dbReference type="InterPro" id="IPR042779">
    <property type="entry name" value="MISP/MISP3-like"/>
</dbReference>
<feature type="compositionally biased region" description="Polar residues" evidence="1">
    <location>
        <begin position="240"/>
        <end position="295"/>
    </location>
</feature>
<feature type="compositionally biased region" description="Basic and acidic residues" evidence="1">
    <location>
        <begin position="183"/>
        <end position="198"/>
    </location>
</feature>
<organism evidence="2 3">
    <name type="scientific">Phoxinus phoxinus</name>
    <name type="common">Eurasian minnow</name>
    <dbReference type="NCBI Taxonomy" id="58324"/>
    <lineage>
        <taxon>Eukaryota</taxon>
        <taxon>Metazoa</taxon>
        <taxon>Chordata</taxon>
        <taxon>Craniata</taxon>
        <taxon>Vertebrata</taxon>
        <taxon>Euteleostomi</taxon>
        <taxon>Actinopterygii</taxon>
        <taxon>Neopterygii</taxon>
        <taxon>Teleostei</taxon>
        <taxon>Ostariophysi</taxon>
        <taxon>Cypriniformes</taxon>
        <taxon>Leuciscidae</taxon>
        <taxon>Phoxininae</taxon>
        <taxon>Phoxinus</taxon>
    </lineage>
</organism>
<protein>
    <recommendedName>
        <fullName evidence="4">Mitotic interactor and substrate of PLK1</fullName>
    </recommendedName>
</protein>
<feature type="compositionally biased region" description="Polar residues" evidence="1">
    <location>
        <begin position="312"/>
        <end position="321"/>
    </location>
</feature>
<feature type="compositionally biased region" description="Basic and acidic residues" evidence="1">
    <location>
        <begin position="449"/>
        <end position="464"/>
    </location>
</feature>
<dbReference type="Proteomes" id="UP001364617">
    <property type="component" value="Unassembled WGS sequence"/>
</dbReference>
<feature type="compositionally biased region" description="Polar residues" evidence="1">
    <location>
        <begin position="412"/>
        <end position="428"/>
    </location>
</feature>
<accession>A0AAN9CYL1</accession>
<feature type="region of interest" description="Disordered" evidence="1">
    <location>
        <begin position="756"/>
        <end position="850"/>
    </location>
</feature>
<feature type="compositionally biased region" description="Polar residues" evidence="1">
    <location>
        <begin position="777"/>
        <end position="800"/>
    </location>
</feature>
<evidence type="ECO:0000313" key="2">
    <source>
        <dbReference type="EMBL" id="KAK7154874.1"/>
    </source>
</evidence>
<feature type="region of interest" description="Disordered" evidence="1">
    <location>
        <begin position="43"/>
        <end position="199"/>
    </location>
</feature>
<sequence>METDSMTCPQKSESQDECSSEEIEIAEIAEKAHLTQDMETAIIEDHTTKKKDTATDLQEMNKDTEAISGLERTETPDSSFQPQPHDHPTSSPADGAIEPTREDLCSTVENDFDGDQCPPVPGLGEDIQPEINECQATEIQDEVKENTETNEDVQTSVQDTEGEEPVSMTQADKSTDSPQMPKVTKEEEGHELESHGDSDSIVFLSENSEELNIDCKPLDFPSTREQWVRRDSHCDEPPNLTYSKRSSKCNLTETEPSSSIQSVLSITESGVNAENAQQGELEVNNPSDINENELQQVCGAAPPLETEPANPEQGNSPSISTEVKEPLIMSHGRRDSEREEREGRETGEERKQTVRFTETGGTGGKQLGEVKDQRQERENKGQRAESQSNTKSHLGDRKVNRMQVDHFDDSQSDSGVSADFSPNSTTDVSEGLVNTEAPQPFESPPNETPIEREIRLTMKREQSLRRSRGLCDTTNRNNEFVEIPLRRPILSKDLQIRPNPSLDKDRQFAGKKMQKEISAETEREKVLVELGRLPGFYDKGTEVQLQDKKLLFESFQEQKESVAAFSRRSPSNSSYVESAAGIQEVDSAVRQRLMQFSQNSPTPPAMAKYGDTNGNPPAARGPGLTEGITGQIIIIESNSIPTTVGGPNGGYKTASWTDGGSVKVMNPVGARATSAEPVNARQRPHFEMAEDSSTVKENPFFKLRSSMTLQPQVELDIKEAKERDRELQRQRNSLYGGAAMDLEEGRGTRMDLRTESGVKDGTGSFNKEILSSPPPQTNLTPTGRQSEIFTATTSVRQSTGKLDLTWPPPQTDEEPRQQVSEKTLKIPRQRNPLLERWESGTVNGHVEDNN</sequence>
<feature type="compositionally biased region" description="Basic and acidic residues" evidence="1">
    <location>
        <begin position="332"/>
        <end position="352"/>
    </location>
</feature>
<dbReference type="PANTHER" id="PTHR18839">
    <property type="entry name" value="MITOTIC INTERACTOR AND SUBSTRATE OF PLK1 MISP FAMILY MEMBER"/>
    <property type="match status" value="1"/>
</dbReference>